<keyword evidence="2" id="KW-0812">Transmembrane</keyword>
<accession>A0A6J5LB77</accession>
<reference evidence="3" key="1">
    <citation type="submission" date="2020-04" db="EMBL/GenBank/DDBJ databases">
        <authorList>
            <person name="Chiriac C."/>
            <person name="Salcher M."/>
            <person name="Ghai R."/>
            <person name="Kavagutti S V."/>
        </authorList>
    </citation>
    <scope>NUCLEOTIDE SEQUENCE</scope>
</reference>
<dbReference type="EMBL" id="LR796237">
    <property type="protein sequence ID" value="CAB4130307.1"/>
    <property type="molecule type" value="Genomic_DNA"/>
</dbReference>
<feature type="compositionally biased region" description="Pro residues" evidence="1">
    <location>
        <begin position="154"/>
        <end position="164"/>
    </location>
</feature>
<evidence type="ECO:0008006" key="4">
    <source>
        <dbReference type="Google" id="ProtNLM"/>
    </source>
</evidence>
<organism evidence="3">
    <name type="scientific">uncultured Caudovirales phage</name>
    <dbReference type="NCBI Taxonomy" id="2100421"/>
    <lineage>
        <taxon>Viruses</taxon>
        <taxon>Duplodnaviria</taxon>
        <taxon>Heunggongvirae</taxon>
        <taxon>Uroviricota</taxon>
        <taxon>Caudoviricetes</taxon>
        <taxon>Peduoviridae</taxon>
        <taxon>Maltschvirus</taxon>
        <taxon>Maltschvirus maltsch</taxon>
    </lineage>
</organism>
<feature type="transmembrane region" description="Helical" evidence="2">
    <location>
        <begin position="62"/>
        <end position="79"/>
    </location>
</feature>
<evidence type="ECO:0000256" key="2">
    <source>
        <dbReference type="SAM" id="Phobius"/>
    </source>
</evidence>
<feature type="transmembrane region" description="Helical" evidence="2">
    <location>
        <begin position="21"/>
        <end position="42"/>
    </location>
</feature>
<sequence length="164" mass="18456">MPKMNEQRTDWMQYSWRPLMAFLYMLICFNDFALFPILWTILQALTGQHQIVQWQPLTLQNAGLFHFSMGAILGISAYGRSQEKLANVADNFIPTTQPMMSVPDAVRAAGSLQNQYSIMKDQVSMNNVNIPAETQIQPVPTTTAVRRKSASAKPIPPQSPNELT</sequence>
<gene>
    <name evidence="3" type="ORF">UFOVP116_373</name>
</gene>
<name>A0A6J5LB77_9CAUD</name>
<feature type="region of interest" description="Disordered" evidence="1">
    <location>
        <begin position="140"/>
        <end position="164"/>
    </location>
</feature>
<proteinExistence type="predicted"/>
<evidence type="ECO:0000313" key="3">
    <source>
        <dbReference type="EMBL" id="CAB4130307.1"/>
    </source>
</evidence>
<keyword evidence="2" id="KW-0472">Membrane</keyword>
<keyword evidence="2" id="KW-1133">Transmembrane helix</keyword>
<protein>
    <recommendedName>
        <fullName evidence="4">Holin of 3TMs, for gene-transfer release</fullName>
    </recommendedName>
</protein>
<evidence type="ECO:0000256" key="1">
    <source>
        <dbReference type="SAM" id="MobiDB-lite"/>
    </source>
</evidence>